<gene>
    <name evidence="3" type="ORF">A2722_02435</name>
</gene>
<keyword evidence="1" id="KW-0812">Transmembrane</keyword>
<feature type="transmembrane region" description="Helical" evidence="1">
    <location>
        <begin position="73"/>
        <end position="93"/>
    </location>
</feature>
<feature type="signal peptide" evidence="2">
    <location>
        <begin position="1"/>
        <end position="26"/>
    </location>
</feature>
<keyword evidence="1" id="KW-1133">Transmembrane helix</keyword>
<accession>A0A1F5PFI9</accession>
<keyword evidence="2" id="KW-0732">Signal</keyword>
<evidence type="ECO:0000256" key="2">
    <source>
        <dbReference type="SAM" id="SignalP"/>
    </source>
</evidence>
<dbReference type="EMBL" id="MFEO01000030">
    <property type="protein sequence ID" value="OGE88736.1"/>
    <property type="molecule type" value="Genomic_DNA"/>
</dbReference>
<proteinExistence type="predicted"/>
<protein>
    <submittedName>
        <fullName evidence="3">Uncharacterized protein</fullName>
    </submittedName>
</protein>
<keyword evidence="1" id="KW-0472">Membrane</keyword>
<organism evidence="3 4">
    <name type="scientific">Candidatus Doudnabacteria bacterium RIFCSPHIGHO2_01_FULL_50_11</name>
    <dbReference type="NCBI Taxonomy" id="1817828"/>
    <lineage>
        <taxon>Bacteria</taxon>
        <taxon>Candidatus Doudnaibacteriota</taxon>
    </lineage>
</organism>
<name>A0A1F5PFI9_9BACT</name>
<dbReference type="Proteomes" id="UP000178377">
    <property type="component" value="Unassembled WGS sequence"/>
</dbReference>
<reference evidence="3 4" key="1">
    <citation type="journal article" date="2016" name="Nat. Commun.">
        <title>Thousands of microbial genomes shed light on interconnected biogeochemical processes in an aquifer system.</title>
        <authorList>
            <person name="Anantharaman K."/>
            <person name="Brown C.T."/>
            <person name="Hug L.A."/>
            <person name="Sharon I."/>
            <person name="Castelle C.J."/>
            <person name="Probst A.J."/>
            <person name="Thomas B.C."/>
            <person name="Singh A."/>
            <person name="Wilkins M.J."/>
            <person name="Karaoz U."/>
            <person name="Brodie E.L."/>
            <person name="Williams K.H."/>
            <person name="Hubbard S.S."/>
            <person name="Banfield J.F."/>
        </authorList>
    </citation>
    <scope>NUCLEOTIDE SEQUENCE [LARGE SCALE GENOMIC DNA]</scope>
</reference>
<dbReference type="AlphaFoldDB" id="A0A1F5PFI9"/>
<comment type="caution">
    <text evidence="3">The sequence shown here is derived from an EMBL/GenBank/DDBJ whole genome shotgun (WGS) entry which is preliminary data.</text>
</comment>
<evidence type="ECO:0000313" key="4">
    <source>
        <dbReference type="Proteomes" id="UP000178377"/>
    </source>
</evidence>
<feature type="transmembrane region" description="Helical" evidence="1">
    <location>
        <begin position="113"/>
        <end position="132"/>
    </location>
</feature>
<feature type="chain" id="PRO_5009520393" evidence="2">
    <location>
        <begin position="27"/>
        <end position="140"/>
    </location>
</feature>
<feature type="transmembrane region" description="Helical" evidence="1">
    <location>
        <begin position="43"/>
        <end position="61"/>
    </location>
</feature>
<sequence>MNVTKRNFFFFLLLFLFLGFYSQASAADSTVIETLSGGEITQFIVSMLLVAVIIGVVYNLWKSTRAFGGIIGQGLRQIGFGILFLVIEALDRVSVHFSNTGLVAGFAPQGYEGLVHDLLFLLGLLFVSLGFIKFSKALKS</sequence>
<evidence type="ECO:0000313" key="3">
    <source>
        <dbReference type="EMBL" id="OGE88736.1"/>
    </source>
</evidence>
<evidence type="ECO:0000256" key="1">
    <source>
        <dbReference type="SAM" id="Phobius"/>
    </source>
</evidence>
<dbReference type="STRING" id="1817828.A2722_02435"/>